<evidence type="ECO:0000256" key="5">
    <source>
        <dbReference type="ARBA" id="ARBA00023136"/>
    </source>
</evidence>
<keyword evidence="4 6" id="KW-1133">Transmembrane helix</keyword>
<protein>
    <submittedName>
        <fullName evidence="8">Transmembrane protein 234 homolog</fullName>
    </submittedName>
</protein>
<feature type="transmembrane region" description="Helical" evidence="6">
    <location>
        <begin position="42"/>
        <end position="71"/>
    </location>
</feature>
<dbReference type="InterPro" id="IPR018908">
    <property type="entry name" value="TMEM234"/>
</dbReference>
<comment type="similarity">
    <text evidence="2">Belongs to the TMEM234 family.</text>
</comment>
<dbReference type="Gene3D" id="1.10.3730.20">
    <property type="match status" value="1"/>
</dbReference>
<gene>
    <name evidence="8" type="primary">LOC108557192</name>
</gene>
<dbReference type="RefSeq" id="XP_017769119.1">
    <property type="nucleotide sequence ID" value="XM_017913630.1"/>
</dbReference>
<dbReference type="SUPFAM" id="SSF103481">
    <property type="entry name" value="Multidrug resistance efflux transporter EmrE"/>
    <property type="match status" value="1"/>
</dbReference>
<feature type="transmembrane region" description="Helical" evidence="6">
    <location>
        <begin position="6"/>
        <end position="22"/>
    </location>
</feature>
<dbReference type="PANTHER" id="PTHR28668">
    <property type="entry name" value="TRANSMEMBRANE PROTEIN 234"/>
    <property type="match status" value="1"/>
</dbReference>
<evidence type="ECO:0000256" key="2">
    <source>
        <dbReference type="ARBA" id="ARBA00005977"/>
    </source>
</evidence>
<evidence type="ECO:0000313" key="7">
    <source>
        <dbReference type="Proteomes" id="UP000695000"/>
    </source>
</evidence>
<accession>A0ABM1M3G9</accession>
<dbReference type="InterPro" id="IPR037185">
    <property type="entry name" value="EmrE-like"/>
</dbReference>
<evidence type="ECO:0000256" key="1">
    <source>
        <dbReference type="ARBA" id="ARBA00004141"/>
    </source>
</evidence>
<evidence type="ECO:0000256" key="4">
    <source>
        <dbReference type="ARBA" id="ARBA00022989"/>
    </source>
</evidence>
<dbReference type="Proteomes" id="UP000695000">
    <property type="component" value="Unplaced"/>
</dbReference>
<sequence length="131" mass="14489">MLNTVINLVIVALLWGATNPLIKKGTGQITTIHHENKLKQFLAEVFFIFTNVGYLIPMALNQLGSVLYFFALQNIDISLAVPVTNSLTFVFTALTGWFLEEGVPTRKTIVGMCSVIAGTSLMCYDKYLQAK</sequence>
<dbReference type="Pfam" id="PF10639">
    <property type="entry name" value="TMEM234"/>
    <property type="match status" value="1"/>
</dbReference>
<feature type="transmembrane region" description="Helical" evidence="6">
    <location>
        <begin position="77"/>
        <end position="99"/>
    </location>
</feature>
<organism evidence="7 8">
    <name type="scientific">Nicrophorus vespilloides</name>
    <name type="common">Boreal carrion beetle</name>
    <dbReference type="NCBI Taxonomy" id="110193"/>
    <lineage>
        <taxon>Eukaryota</taxon>
        <taxon>Metazoa</taxon>
        <taxon>Ecdysozoa</taxon>
        <taxon>Arthropoda</taxon>
        <taxon>Hexapoda</taxon>
        <taxon>Insecta</taxon>
        <taxon>Pterygota</taxon>
        <taxon>Neoptera</taxon>
        <taxon>Endopterygota</taxon>
        <taxon>Coleoptera</taxon>
        <taxon>Polyphaga</taxon>
        <taxon>Staphyliniformia</taxon>
        <taxon>Silphidae</taxon>
        <taxon>Nicrophorinae</taxon>
        <taxon>Nicrophorus</taxon>
    </lineage>
</organism>
<reference evidence="8" key="1">
    <citation type="submission" date="2025-08" db="UniProtKB">
        <authorList>
            <consortium name="RefSeq"/>
        </authorList>
    </citation>
    <scope>IDENTIFICATION</scope>
    <source>
        <tissue evidence="8">Whole Larva</tissue>
    </source>
</reference>
<keyword evidence="7" id="KW-1185">Reference proteome</keyword>
<evidence type="ECO:0000313" key="8">
    <source>
        <dbReference type="RefSeq" id="XP_017769119.1"/>
    </source>
</evidence>
<keyword evidence="3 6" id="KW-0812">Transmembrane</keyword>
<evidence type="ECO:0000256" key="3">
    <source>
        <dbReference type="ARBA" id="ARBA00022692"/>
    </source>
</evidence>
<proteinExistence type="inferred from homology"/>
<name>A0ABM1M3G9_NICVS</name>
<dbReference type="GeneID" id="108557192"/>
<keyword evidence="5 6" id="KW-0472">Membrane</keyword>
<comment type="subcellular location">
    <subcellularLocation>
        <location evidence="1">Membrane</location>
        <topology evidence="1">Multi-pass membrane protein</topology>
    </subcellularLocation>
</comment>
<evidence type="ECO:0000256" key="6">
    <source>
        <dbReference type="SAM" id="Phobius"/>
    </source>
</evidence>
<dbReference type="PANTHER" id="PTHR28668:SF1">
    <property type="entry name" value="TRANSMEMBRANE PROTEIN 234"/>
    <property type="match status" value="1"/>
</dbReference>